<dbReference type="NCBIfam" id="NF004018">
    <property type="entry name" value="PRK05480.1"/>
    <property type="match status" value="1"/>
</dbReference>
<evidence type="ECO:0000256" key="4">
    <source>
        <dbReference type="ARBA" id="ARBA00022741"/>
    </source>
</evidence>
<accession>A0A060T3V4</accession>
<dbReference type="UniPathway" id="UPA00574">
    <property type="reaction ID" value="UER00637"/>
</dbReference>
<keyword evidence="4 6" id="KW-0547">Nucleotide-binding</keyword>
<evidence type="ECO:0000313" key="9">
    <source>
        <dbReference type="EMBL" id="CDP35775.1"/>
    </source>
</evidence>
<comment type="catalytic activity">
    <reaction evidence="6">
        <text>uridine + ATP = UMP + ADP + H(+)</text>
        <dbReference type="Rhea" id="RHEA:16825"/>
        <dbReference type="ChEBI" id="CHEBI:15378"/>
        <dbReference type="ChEBI" id="CHEBI:16704"/>
        <dbReference type="ChEBI" id="CHEBI:30616"/>
        <dbReference type="ChEBI" id="CHEBI:57865"/>
        <dbReference type="ChEBI" id="CHEBI:456216"/>
        <dbReference type="EC" id="2.7.1.48"/>
    </reaction>
</comment>
<dbReference type="GO" id="GO:0044211">
    <property type="term" value="P:CTP salvage"/>
    <property type="evidence" value="ECO:0007669"/>
    <property type="project" value="UniProtKB-UniPathway"/>
</dbReference>
<dbReference type="SUPFAM" id="SSF52540">
    <property type="entry name" value="P-loop containing nucleoside triphosphate hydrolases"/>
    <property type="match status" value="1"/>
</dbReference>
<reference evidence="9" key="1">
    <citation type="submission" date="2014-02" db="EMBL/GenBank/DDBJ databases">
        <authorList>
            <person name="Genoscope - CEA"/>
        </authorList>
    </citation>
    <scope>NUCLEOTIDE SEQUENCE</scope>
    <source>
        <strain evidence="9">LS3</strain>
    </source>
</reference>
<dbReference type="NCBIfam" id="TIGR00235">
    <property type="entry name" value="udk"/>
    <property type="match status" value="1"/>
</dbReference>
<organism evidence="9">
    <name type="scientific">Blastobotrys adeninivorans</name>
    <name type="common">Yeast</name>
    <name type="synonym">Arxula adeninivorans</name>
    <dbReference type="NCBI Taxonomy" id="409370"/>
    <lineage>
        <taxon>Eukaryota</taxon>
        <taxon>Fungi</taxon>
        <taxon>Dikarya</taxon>
        <taxon>Ascomycota</taxon>
        <taxon>Saccharomycotina</taxon>
        <taxon>Dipodascomycetes</taxon>
        <taxon>Dipodascales</taxon>
        <taxon>Trichomonascaceae</taxon>
        <taxon>Blastobotrys</taxon>
    </lineage>
</organism>
<dbReference type="InterPro" id="IPR027417">
    <property type="entry name" value="P-loop_NTPase"/>
</dbReference>
<evidence type="ECO:0000256" key="3">
    <source>
        <dbReference type="ARBA" id="ARBA00022679"/>
    </source>
</evidence>
<dbReference type="Pfam" id="PF00485">
    <property type="entry name" value="PRK"/>
    <property type="match status" value="1"/>
</dbReference>
<feature type="domain" description="Phosphoribulokinase/uridine kinase" evidence="7">
    <location>
        <begin position="25"/>
        <end position="212"/>
    </location>
</feature>
<dbReference type="Gene3D" id="3.40.50.2020">
    <property type="match status" value="1"/>
</dbReference>
<dbReference type="GO" id="GO:0005524">
    <property type="term" value="F:ATP binding"/>
    <property type="evidence" value="ECO:0007669"/>
    <property type="project" value="UniProtKB-KW"/>
</dbReference>
<dbReference type="GO" id="GO:0044206">
    <property type="term" value="P:UMP salvage"/>
    <property type="evidence" value="ECO:0007669"/>
    <property type="project" value="UniProtKB-UniPathway"/>
</dbReference>
<gene>
    <name evidence="9" type="ORF">GNLVRS02_ARAD1C43142g</name>
</gene>
<evidence type="ECO:0000256" key="2">
    <source>
        <dbReference type="ARBA" id="ARBA00004784"/>
    </source>
</evidence>
<comment type="catalytic activity">
    <reaction evidence="6">
        <text>cytidine + ATP = CMP + ADP + H(+)</text>
        <dbReference type="Rhea" id="RHEA:24674"/>
        <dbReference type="ChEBI" id="CHEBI:15378"/>
        <dbReference type="ChEBI" id="CHEBI:17562"/>
        <dbReference type="ChEBI" id="CHEBI:30616"/>
        <dbReference type="ChEBI" id="CHEBI:60377"/>
        <dbReference type="ChEBI" id="CHEBI:456216"/>
        <dbReference type="EC" id="2.7.1.48"/>
    </reaction>
</comment>
<keyword evidence="6" id="KW-0067">ATP-binding</keyword>
<dbReference type="InterPro" id="IPR000836">
    <property type="entry name" value="PRTase_dom"/>
</dbReference>
<dbReference type="Gene3D" id="3.40.50.300">
    <property type="entry name" value="P-loop containing nucleotide triphosphate hydrolases"/>
    <property type="match status" value="1"/>
</dbReference>
<dbReference type="InterPro" id="IPR029057">
    <property type="entry name" value="PRTase-like"/>
</dbReference>
<keyword evidence="3 6" id="KW-0808">Transferase</keyword>
<dbReference type="InterPro" id="IPR000764">
    <property type="entry name" value="Uridine_kinase-like"/>
</dbReference>
<evidence type="ECO:0000256" key="6">
    <source>
        <dbReference type="RuleBase" id="RU003825"/>
    </source>
</evidence>
<proteinExistence type="inferred from homology"/>
<dbReference type="FunFam" id="3.40.50.300:FF:000339">
    <property type="entry name" value="Uridine kinase"/>
    <property type="match status" value="1"/>
</dbReference>
<evidence type="ECO:0000256" key="1">
    <source>
        <dbReference type="ARBA" id="ARBA00004690"/>
    </source>
</evidence>
<dbReference type="UniPathway" id="UPA00579">
    <property type="reaction ID" value="UER00640"/>
</dbReference>
<evidence type="ECO:0000256" key="5">
    <source>
        <dbReference type="ARBA" id="ARBA00022777"/>
    </source>
</evidence>
<comment type="pathway">
    <text evidence="2 6">Pyrimidine metabolism; CTP biosynthesis via salvage pathway; CTP from cytidine: step 1/3.</text>
</comment>
<sequence length="464" mass="52078">MAPENNENPSFKNQRYMPPWREPYLIGIAGCSGSGKTSIASAIIKQLNVPWTVLMSMDNFYKPLNDDQRKLAFDSKWDFDSPDSFDLDLLLEVLHDLKQGKKVQIPTYSFKDHNRTGKWINIYGANVIILEGIYALYDPRVLELMDIKIFVDTDFDICLARRLHRDILHRGRELDLSIQQWDKFVKPNFHKYVKGTMNNADVLVPRGLDNVIAINMLSTQIRRQLHKKSEQHMSDLLLLGSGRNGFDKNSIALLCQSPQVKAMHTILLDNSSTRDDFIFYFDRLAGLLISRALDELTSYQPKKVVTPGNLVVEGISLPYNDLCAITIIRGGECFNRALRTAVPTIRLGKILIQSDATTGEPALHTLSLPPCISPTKPGDADGTRRPVLLVDAQMSSGAAATMATAILIDHGVREEDIMVITYLASELALNRFTSAFPKTTVVVGKTHKEVLPRFIDARYFGTAD</sequence>
<dbReference type="GO" id="GO:0043771">
    <property type="term" value="F:cytidine kinase activity"/>
    <property type="evidence" value="ECO:0007669"/>
    <property type="project" value="RHEA"/>
</dbReference>
<dbReference type="CDD" id="cd02023">
    <property type="entry name" value="UMPK"/>
    <property type="match status" value="1"/>
</dbReference>
<dbReference type="PRINTS" id="PR00988">
    <property type="entry name" value="URIDINKINASE"/>
</dbReference>
<reference evidence="9" key="2">
    <citation type="submission" date="2014-06" db="EMBL/GenBank/DDBJ databases">
        <title>The complete genome of Blastobotrys (Arxula) adeninivorans LS3 - a yeast of biotechnological interest.</title>
        <authorList>
            <person name="Kunze G."/>
            <person name="Gaillardin C."/>
            <person name="Czernicka M."/>
            <person name="Durrens P."/>
            <person name="Martin T."/>
            <person name="Boer E."/>
            <person name="Gabaldon T."/>
            <person name="Cruz J."/>
            <person name="Talla E."/>
            <person name="Marck C."/>
            <person name="Goffeau A."/>
            <person name="Barbe V."/>
            <person name="Baret P."/>
            <person name="Baronian K."/>
            <person name="Beier S."/>
            <person name="Bleykasten C."/>
            <person name="Bode R."/>
            <person name="Casaregola S."/>
            <person name="Despons L."/>
            <person name="Fairhead C."/>
            <person name="Giersberg M."/>
            <person name="Gierski P."/>
            <person name="Hahnel U."/>
            <person name="Hartmann A."/>
            <person name="Jankowska D."/>
            <person name="Jubin C."/>
            <person name="Jung P."/>
            <person name="Lafontaine I."/>
            <person name="Leh-Louis V."/>
            <person name="Lemaire M."/>
            <person name="Marcet-Houben M."/>
            <person name="Mascher M."/>
            <person name="Morel G."/>
            <person name="Richard G.-F."/>
            <person name="Riechen J."/>
            <person name="Sacerdot C."/>
            <person name="Sarkar A."/>
            <person name="Savel G."/>
            <person name="Schacherer J."/>
            <person name="Sherman D."/>
            <person name="Straub M.-L."/>
            <person name="Stein N."/>
            <person name="Thierry A."/>
            <person name="Trautwein-Schult A."/>
            <person name="Westhof E."/>
            <person name="Worch S."/>
            <person name="Dujon B."/>
            <person name="Souciet J.-L."/>
            <person name="Wincker P."/>
            <person name="Scholz U."/>
            <person name="Neuveglise N."/>
        </authorList>
    </citation>
    <scope>NUCLEOTIDE SEQUENCE</scope>
    <source>
        <strain evidence="9">LS3</strain>
    </source>
</reference>
<feature type="domain" description="Phosphoribosyltransferase" evidence="8">
    <location>
        <begin position="256"/>
        <end position="449"/>
    </location>
</feature>
<name>A0A060T3V4_BLAAD</name>
<dbReference type="AlphaFoldDB" id="A0A060T3V4"/>
<dbReference type="PANTHER" id="PTHR10285">
    <property type="entry name" value="URIDINE KINASE"/>
    <property type="match status" value="1"/>
</dbReference>
<dbReference type="EC" id="2.7.1.48" evidence="6"/>
<protein>
    <recommendedName>
        <fullName evidence="6">Uridine kinase</fullName>
        <ecNumber evidence="6">2.7.1.48</ecNumber>
    </recommendedName>
</protein>
<comment type="similarity">
    <text evidence="6">Belongs to the uridine kinase family.</text>
</comment>
<keyword evidence="5 6" id="KW-0418">Kinase</keyword>
<dbReference type="EMBL" id="HG937693">
    <property type="protein sequence ID" value="CDP35775.1"/>
    <property type="molecule type" value="Genomic_DNA"/>
</dbReference>
<evidence type="ECO:0000259" key="7">
    <source>
        <dbReference type="Pfam" id="PF00485"/>
    </source>
</evidence>
<dbReference type="PhylomeDB" id="A0A060T3V4"/>
<dbReference type="InterPro" id="IPR006083">
    <property type="entry name" value="PRK/URK"/>
</dbReference>
<evidence type="ECO:0000259" key="8">
    <source>
        <dbReference type="Pfam" id="PF14681"/>
    </source>
</evidence>
<dbReference type="GO" id="GO:0004849">
    <property type="term" value="F:uridine kinase activity"/>
    <property type="evidence" value="ECO:0007669"/>
    <property type="project" value="UniProtKB-EC"/>
</dbReference>
<dbReference type="SUPFAM" id="SSF53271">
    <property type="entry name" value="PRTase-like"/>
    <property type="match status" value="1"/>
</dbReference>
<comment type="pathway">
    <text evidence="1 6">Pyrimidine metabolism; UMP biosynthesis via salvage pathway; UMP from uridine: step 1/1.</text>
</comment>
<dbReference type="Pfam" id="PF14681">
    <property type="entry name" value="UPRTase"/>
    <property type="match status" value="1"/>
</dbReference>